<evidence type="ECO:0000313" key="1">
    <source>
        <dbReference type="EMBL" id="MBE9218480.1"/>
    </source>
</evidence>
<reference evidence="1" key="1">
    <citation type="submission" date="2020-10" db="EMBL/GenBank/DDBJ databases">
        <authorList>
            <person name="Castelo-Branco R."/>
            <person name="Eusebio N."/>
            <person name="Adriana R."/>
            <person name="Vieira A."/>
            <person name="Brugerolle De Fraissinette N."/>
            <person name="Rezende De Castro R."/>
            <person name="Schneider M.P."/>
            <person name="Vasconcelos V."/>
            <person name="Leao P.N."/>
        </authorList>
    </citation>
    <scope>NUCLEOTIDE SEQUENCE</scope>
    <source>
        <strain evidence="1">LEGE 04289</strain>
    </source>
</reference>
<comment type="caution">
    <text evidence="1">The sequence shown here is derived from an EMBL/GenBank/DDBJ whole genome shotgun (WGS) entry which is preliminary data.</text>
</comment>
<dbReference type="EMBL" id="JADEWF010000016">
    <property type="protein sequence ID" value="MBE9218480.1"/>
    <property type="molecule type" value="Genomic_DNA"/>
</dbReference>
<protein>
    <submittedName>
        <fullName evidence="1">CHAT domain-containing protein</fullName>
    </submittedName>
</protein>
<proteinExistence type="predicted"/>
<accession>A0ACC5PZL7</accession>
<organism evidence="1 2">
    <name type="scientific">Dolichospermum flos-aquae LEGE 04289</name>
    <dbReference type="NCBI Taxonomy" id="1828708"/>
    <lineage>
        <taxon>Bacteria</taxon>
        <taxon>Bacillati</taxon>
        <taxon>Cyanobacteriota</taxon>
        <taxon>Cyanophyceae</taxon>
        <taxon>Nostocales</taxon>
        <taxon>Aphanizomenonaceae</taxon>
        <taxon>Dolichospermum</taxon>
    </lineage>
</organism>
<name>A0ACC5PZL7_DOLFA</name>
<gene>
    <name evidence="1" type="ORF">IQ222_06710</name>
</gene>
<evidence type="ECO:0000313" key="2">
    <source>
        <dbReference type="Proteomes" id="UP000597867"/>
    </source>
</evidence>
<keyword evidence="2" id="KW-1185">Reference proteome</keyword>
<dbReference type="Proteomes" id="UP000597867">
    <property type="component" value="Unassembled WGS sequence"/>
</dbReference>
<sequence>MDEQRLQAYYQLIQQLLSCPHGEEAAILQANRELLDVGFLELLKVGVEQMSTQEGQENRANRLLALASQLSEELDIALTPEPETPVNEADFDTYFQFLLEVLKATIESQVNPQVVYPLLAANTDKLNLTFVELLRLWATNTPEEAEPNTAKSIAVVIGNFSNLIKQFRLGNKADNMEIAITGYEIAFTVFTRDTSPELWALVQNNLGAAYSDRIRGDKAENLENAIAAYNKALEVYTPAAFPVEWAATQNNLGNAYLNRIRGDKAENLENAIAAYNKALEVYTPADFPVDWARTQNNLGNAYSDRIRGDKADNLENAIAAYNKALEVSTCTDFPQEWARTQNNLGAAYSDRIRGDKADNLENAIAAYNKALEVSTRTDFPQEWAMTQNNLGNAYSIRGDKAENLENAIAAYNAALEVYTRTDFPVENAQTLFNLGIAYQDSQQLNLAYDTFKSAIATVEGLRGEIISGEESKRKQAEEWNKLFVRMVEVCLGLGKETEAISYIERSKTRNLVEQILSRDLKTIFPAEIVTQLEQLRDEIASGQNLLQTGKAENPETLRQHLQQLRQQSQQLQDQYLPIGASFNFASLEQIVDNNTAIIEWYITFDKILSFVIQPGGQEIRIWQSSAFDKLCAWADEYLNDYDDYKHKQNEERWKNQLTENLQQLAQILQLEEILKLVPSQCQKLILIPHCFLHLFPLHALPVRNSYLMDLFPQGVGYAPSCQLLQQTQLRQRDDFQSLFAIQTPTKDLYEEDLGAVAAIKKQFDKDKSHVLKNENAKKSAIIPHNKKLIQANNLFFFCHGSFNSNCPLDSGLQLADEVLTLEDIITHLKLENCRLVTLAACETGITDFTSTSDEYIGLPNGFLLAGSTNVVSSLWNVSRRATALLMVRFYQELKYQELKHENNLVLALQNSQRWLRGTNIRDFKQWLETSSLTFAYQSAISKYFDIIEQNHGENYQPFSSPVDWSAFCCIGKGV</sequence>